<dbReference type="InterPro" id="IPR050154">
    <property type="entry name" value="UbiB_kinase"/>
</dbReference>
<keyword evidence="2" id="KW-0472">Membrane</keyword>
<keyword evidence="2" id="KW-0812">Transmembrane</keyword>
<comment type="caution">
    <text evidence="4">The sequence shown here is derived from an EMBL/GenBank/DDBJ whole genome shotgun (WGS) entry which is preliminary data.</text>
</comment>
<dbReference type="Proteomes" id="UP000599109">
    <property type="component" value="Unassembled WGS sequence"/>
</dbReference>
<dbReference type="PANTHER" id="PTHR10566">
    <property type="entry name" value="CHAPERONE-ACTIVITY OF BC1 COMPLEX CABC1 -RELATED"/>
    <property type="match status" value="1"/>
</dbReference>
<feature type="transmembrane region" description="Helical" evidence="2">
    <location>
        <begin position="503"/>
        <end position="523"/>
    </location>
</feature>
<dbReference type="CDD" id="cd05121">
    <property type="entry name" value="ABC1_ADCK3-like"/>
    <property type="match status" value="1"/>
</dbReference>
<feature type="domain" description="ABC1 atypical kinase-like" evidence="3">
    <location>
        <begin position="100"/>
        <end position="344"/>
    </location>
</feature>
<dbReference type="EMBL" id="JAEQNE010000003">
    <property type="protein sequence ID" value="MBL0392192.1"/>
    <property type="molecule type" value="Genomic_DNA"/>
</dbReference>
<evidence type="ECO:0000313" key="4">
    <source>
        <dbReference type="EMBL" id="MBL0392192.1"/>
    </source>
</evidence>
<evidence type="ECO:0000313" key="5">
    <source>
        <dbReference type="Proteomes" id="UP000599109"/>
    </source>
</evidence>
<evidence type="ECO:0000259" key="3">
    <source>
        <dbReference type="Pfam" id="PF03109"/>
    </source>
</evidence>
<gene>
    <name evidence="4" type="ORF">JJ685_13720</name>
</gene>
<dbReference type="InterPro" id="IPR011009">
    <property type="entry name" value="Kinase-like_dom_sf"/>
</dbReference>
<name>A0A937CUN9_9BURK</name>
<dbReference type="RefSeq" id="WP_201674833.1">
    <property type="nucleotide sequence ID" value="NZ_JAEQNE010000003.1"/>
</dbReference>
<sequence length="562" mass="62473">MRKAAAGVVRDLPRLHEITVVLMRHGLGDLLRRLGIGSFLERAGAMLRPGEAAQSTRLAPQKRLRQAFEELGPSFIKLGQMLSTREDLLPPEWTEELTRLHTDVAPVPFEALLAVVEDALGQPASEVFVDLQREPIGSASIAQVHRARLHDGRGVVLKVRRPGIQATIEADMRLLGHLARVIENEMPEARRYHPTRVVEEFRRSLMRELDLANEGRNIERFARNFRDEPHVLIPQVFMEWTSSAMNVQEHIDGFGGEDHAALARAGLDPKLLAHRGAEAVLKMILVDGFFQADPHPGNVIYLPGNRLAIIDLGMTGRLSTTRRNQVIDVVSGIARRDHEPILEVLLDWAGGDPVDEERLAADVDELVTDFADLPLKEIRVGALLGRVTGIVRDHGIVLPTDLTLMFKALITLEGSARKYDPEFRLVDRLKPFVDRALAERYSPAEVGRRGSAGLAHLVAMLASMPRGLTRLVKDARRNGLRIDLDLKRLDNFGRRLDRTIDRITLGIMTASVVIGSSIVMTVTSGPQLFGIPIFTVLGGLGFLMAFVNSVWIIVSIWRSSRH</sequence>
<feature type="transmembrane region" description="Helical" evidence="2">
    <location>
        <begin position="529"/>
        <end position="557"/>
    </location>
</feature>
<dbReference type="InterPro" id="IPR004147">
    <property type="entry name" value="ABC1_dom"/>
</dbReference>
<dbReference type="PANTHER" id="PTHR10566:SF113">
    <property type="entry name" value="PROTEIN ACTIVITY OF BC1 COMPLEX KINASE 7, CHLOROPLASTIC"/>
    <property type="match status" value="1"/>
</dbReference>
<dbReference type="SUPFAM" id="SSF56112">
    <property type="entry name" value="Protein kinase-like (PK-like)"/>
    <property type="match status" value="1"/>
</dbReference>
<keyword evidence="5" id="KW-1185">Reference proteome</keyword>
<organism evidence="4 5">
    <name type="scientific">Ramlibacter monticola</name>
    <dbReference type="NCBI Taxonomy" id="1926872"/>
    <lineage>
        <taxon>Bacteria</taxon>
        <taxon>Pseudomonadati</taxon>
        <taxon>Pseudomonadota</taxon>
        <taxon>Betaproteobacteria</taxon>
        <taxon>Burkholderiales</taxon>
        <taxon>Comamonadaceae</taxon>
        <taxon>Ramlibacter</taxon>
    </lineage>
</organism>
<proteinExistence type="inferred from homology"/>
<keyword evidence="2" id="KW-1133">Transmembrane helix</keyword>
<dbReference type="Pfam" id="PF03109">
    <property type="entry name" value="ABC1"/>
    <property type="match status" value="1"/>
</dbReference>
<evidence type="ECO:0000256" key="2">
    <source>
        <dbReference type="SAM" id="Phobius"/>
    </source>
</evidence>
<accession>A0A937CUN9</accession>
<comment type="similarity">
    <text evidence="1">Belongs to the protein kinase superfamily. ADCK protein kinase family.</text>
</comment>
<protein>
    <submittedName>
        <fullName evidence="4">Ubiquinone biosynthesis protein UbiB</fullName>
    </submittedName>
</protein>
<reference evidence="4 5" key="1">
    <citation type="journal article" date="2017" name="Int. J. Syst. Evol. Microbiol.">
        <title>Ramlibacter monticola sp. nov., isolated from forest soil.</title>
        <authorList>
            <person name="Chaudhary D.K."/>
            <person name="Kim J."/>
        </authorList>
    </citation>
    <scope>NUCLEOTIDE SEQUENCE [LARGE SCALE GENOMIC DNA]</scope>
    <source>
        <strain evidence="4 5">KACC 19175</strain>
    </source>
</reference>
<keyword evidence="4" id="KW-0830">Ubiquinone</keyword>
<dbReference type="AlphaFoldDB" id="A0A937CUN9"/>
<evidence type="ECO:0000256" key="1">
    <source>
        <dbReference type="ARBA" id="ARBA00009670"/>
    </source>
</evidence>